<keyword evidence="6" id="KW-0813">Transport</keyword>
<evidence type="ECO:0000256" key="7">
    <source>
        <dbReference type="SAM" id="MobiDB-lite"/>
    </source>
</evidence>
<keyword evidence="6" id="KW-1003">Cell membrane</keyword>
<feature type="transmembrane region" description="Helical" evidence="6">
    <location>
        <begin position="194"/>
        <end position="215"/>
    </location>
</feature>
<evidence type="ECO:0000256" key="3">
    <source>
        <dbReference type="ARBA" id="ARBA00022989"/>
    </source>
</evidence>
<evidence type="ECO:0000256" key="5">
    <source>
        <dbReference type="ARBA" id="ARBA00023251"/>
    </source>
</evidence>
<feature type="transmembrane region" description="Helical" evidence="6">
    <location>
        <begin position="133"/>
        <end position="152"/>
    </location>
</feature>
<dbReference type="InterPro" id="IPR047817">
    <property type="entry name" value="ABC2_TM_bact-type"/>
</dbReference>
<dbReference type="EMBL" id="FOEE01000004">
    <property type="protein sequence ID" value="SEO77720.1"/>
    <property type="molecule type" value="Genomic_DNA"/>
</dbReference>
<evidence type="ECO:0000313" key="10">
    <source>
        <dbReference type="Proteomes" id="UP000198960"/>
    </source>
</evidence>
<feature type="compositionally biased region" description="Pro residues" evidence="7">
    <location>
        <begin position="10"/>
        <end position="25"/>
    </location>
</feature>
<dbReference type="AlphaFoldDB" id="A0A1H8SG64"/>
<dbReference type="InterPro" id="IPR000412">
    <property type="entry name" value="ABC_2_transport"/>
</dbReference>
<keyword evidence="3 6" id="KW-1133">Transmembrane helix</keyword>
<name>A0A1H8SG64_9ACTN</name>
<dbReference type="Proteomes" id="UP000198960">
    <property type="component" value="Unassembled WGS sequence"/>
</dbReference>
<dbReference type="RefSeq" id="WP_091942062.1">
    <property type="nucleotide sequence ID" value="NZ_FOEE01000004.1"/>
</dbReference>
<comment type="similarity">
    <text evidence="6">Belongs to the ABC-2 integral membrane protein family.</text>
</comment>
<dbReference type="PANTHER" id="PTHR43027">
    <property type="entry name" value="DOXORUBICIN RESISTANCE ABC TRANSPORTER PERMEASE PROTEIN DRRC-RELATED"/>
    <property type="match status" value="1"/>
</dbReference>
<proteinExistence type="inferred from homology"/>
<feature type="transmembrane region" description="Helical" evidence="6">
    <location>
        <begin position="262"/>
        <end position="280"/>
    </location>
</feature>
<protein>
    <recommendedName>
        <fullName evidence="6">Transport permease protein</fullName>
    </recommendedName>
</protein>
<dbReference type="PANTHER" id="PTHR43027:SF2">
    <property type="entry name" value="TRANSPORT PERMEASE PROTEIN"/>
    <property type="match status" value="1"/>
</dbReference>
<organism evidence="9 10">
    <name type="scientific">Trujillonella endophytica</name>
    <dbReference type="NCBI Taxonomy" id="673521"/>
    <lineage>
        <taxon>Bacteria</taxon>
        <taxon>Bacillati</taxon>
        <taxon>Actinomycetota</taxon>
        <taxon>Actinomycetes</taxon>
        <taxon>Geodermatophilales</taxon>
        <taxon>Geodermatophilaceae</taxon>
        <taxon>Trujillonella</taxon>
    </lineage>
</organism>
<feature type="domain" description="ABC transmembrane type-2" evidence="8">
    <location>
        <begin position="47"/>
        <end position="283"/>
    </location>
</feature>
<feature type="region of interest" description="Disordered" evidence="7">
    <location>
        <begin position="1"/>
        <end position="25"/>
    </location>
</feature>
<dbReference type="PIRSF" id="PIRSF006648">
    <property type="entry name" value="DrrB"/>
    <property type="match status" value="1"/>
</dbReference>
<dbReference type="Pfam" id="PF01061">
    <property type="entry name" value="ABC2_membrane"/>
    <property type="match status" value="1"/>
</dbReference>
<feature type="transmembrane region" description="Helical" evidence="6">
    <location>
        <begin position="80"/>
        <end position="104"/>
    </location>
</feature>
<dbReference type="OrthoDB" id="9786643at2"/>
<feature type="transmembrane region" description="Helical" evidence="6">
    <location>
        <begin position="49"/>
        <end position="68"/>
    </location>
</feature>
<dbReference type="GO" id="GO:0140359">
    <property type="term" value="F:ABC-type transporter activity"/>
    <property type="evidence" value="ECO:0007669"/>
    <property type="project" value="InterPro"/>
</dbReference>
<evidence type="ECO:0000256" key="4">
    <source>
        <dbReference type="ARBA" id="ARBA00023136"/>
    </source>
</evidence>
<comment type="subcellular location">
    <subcellularLocation>
        <location evidence="6">Cell membrane</location>
        <topology evidence="6">Multi-pass membrane protein</topology>
    </subcellularLocation>
    <subcellularLocation>
        <location evidence="1">Membrane</location>
        <topology evidence="1">Multi-pass membrane protein</topology>
    </subcellularLocation>
</comment>
<keyword evidence="5" id="KW-0046">Antibiotic resistance</keyword>
<dbReference type="PROSITE" id="PS51012">
    <property type="entry name" value="ABC_TM2"/>
    <property type="match status" value="1"/>
</dbReference>
<dbReference type="InterPro" id="IPR052902">
    <property type="entry name" value="ABC-2_transporter"/>
</dbReference>
<dbReference type="GO" id="GO:0043190">
    <property type="term" value="C:ATP-binding cassette (ABC) transporter complex"/>
    <property type="evidence" value="ECO:0007669"/>
    <property type="project" value="InterPro"/>
</dbReference>
<evidence type="ECO:0000256" key="6">
    <source>
        <dbReference type="RuleBase" id="RU361157"/>
    </source>
</evidence>
<evidence type="ECO:0000256" key="1">
    <source>
        <dbReference type="ARBA" id="ARBA00004141"/>
    </source>
</evidence>
<evidence type="ECO:0000259" key="8">
    <source>
        <dbReference type="PROSITE" id="PS51012"/>
    </source>
</evidence>
<feature type="transmembrane region" description="Helical" evidence="6">
    <location>
        <begin position="164"/>
        <end position="187"/>
    </location>
</feature>
<reference evidence="10" key="1">
    <citation type="submission" date="2016-10" db="EMBL/GenBank/DDBJ databases">
        <authorList>
            <person name="Varghese N."/>
            <person name="Submissions S."/>
        </authorList>
    </citation>
    <scope>NUCLEOTIDE SEQUENCE [LARGE SCALE GENOMIC DNA]</scope>
    <source>
        <strain evidence="10">DSM 45413</strain>
    </source>
</reference>
<gene>
    <name evidence="9" type="ORF">SAMN05660991_01693</name>
</gene>
<evidence type="ECO:0000313" key="9">
    <source>
        <dbReference type="EMBL" id="SEO77720.1"/>
    </source>
</evidence>
<dbReference type="STRING" id="673521.SAMN05660991_01693"/>
<dbReference type="GO" id="GO:0046677">
    <property type="term" value="P:response to antibiotic"/>
    <property type="evidence" value="ECO:0007669"/>
    <property type="project" value="UniProtKB-KW"/>
</dbReference>
<evidence type="ECO:0000256" key="2">
    <source>
        <dbReference type="ARBA" id="ARBA00022692"/>
    </source>
</evidence>
<sequence>MTTAQSPSPTQHPTPGPTPARPAPPSAAAIGLARTGLELRLFLRDPAQVLFSFAYPVVMLLIFASVFADEETPSGAPFAQYFLAGIAATGIMLTSFQAVGMGIAEERERGDLARLQTLGTPALGYFAGKAGQVLVTTVAQMAVLLLVAATAFDVSLPTGPAHWATFAWVVLLGATAGTVLGIAVSSLGGSSRAVGNGITAFAVVLQFFSGVFFVYSELPPWMQQVSSLLPLKWMVQGMRSVFLPDGAAAVEPAGNWEHGTTALVLAAWVIIGAVICARAFRWRRPA</sequence>
<keyword evidence="10" id="KW-1185">Reference proteome</keyword>
<dbReference type="InterPro" id="IPR013525">
    <property type="entry name" value="ABC2_TM"/>
</dbReference>
<keyword evidence="4 6" id="KW-0472">Membrane</keyword>
<keyword evidence="2 6" id="KW-0812">Transmembrane</keyword>
<accession>A0A1H8SG64</accession>